<proteinExistence type="predicted"/>
<reference evidence="1" key="1">
    <citation type="submission" date="2018-09" db="EMBL/GenBank/DDBJ databases">
        <title>A genomic encyclopedia of anaerobic methanotrophic archaea.</title>
        <authorList>
            <person name="Skennerton C.T."/>
            <person name="Chadwick G.L."/>
            <person name="Laso-Perez R."/>
            <person name="Leu A.O."/>
            <person name="Speth D.R."/>
            <person name="Yu H."/>
            <person name="Morgan-Lang C."/>
            <person name="Hatzenpichler R."/>
            <person name="Goudeau D."/>
            <person name="Malmstrom R."/>
            <person name="Woyke T."/>
            <person name="Hallam S."/>
            <person name="Tyson G.W."/>
            <person name="Wegener G."/>
            <person name="Boetius A."/>
            <person name="Orphan V.J."/>
        </authorList>
    </citation>
    <scope>NUCLEOTIDE SEQUENCE</scope>
    <source>
        <strain evidence="1">CONS3730D10UFb2</strain>
    </source>
</reference>
<organism evidence="1 2">
    <name type="scientific">Candidatus Methanomarinus sp</name>
    <dbReference type="NCBI Taxonomy" id="3386244"/>
    <lineage>
        <taxon>Archaea</taxon>
        <taxon>Methanobacteriati</taxon>
        <taxon>Methanobacteriota</taxon>
        <taxon>Stenosarchaea group</taxon>
        <taxon>Methanomicrobia</taxon>
        <taxon>Methanosarcinales</taxon>
        <taxon>ANME-2 cluster</taxon>
        <taxon>Candidatus Methanocomedenaceae</taxon>
        <taxon>Candidatus Methanomarinus</taxon>
    </lineage>
</organism>
<protein>
    <submittedName>
        <fullName evidence="1">DUF58 domain-containing protein</fullName>
    </submittedName>
</protein>
<name>A0AC61SAA7_9EURY</name>
<dbReference type="Proteomes" id="UP000315423">
    <property type="component" value="Unassembled WGS sequence"/>
</dbReference>
<evidence type="ECO:0000313" key="1">
    <source>
        <dbReference type="EMBL" id="TKY91609.1"/>
    </source>
</evidence>
<accession>A0AC61SAA7</accession>
<sequence>MISTEFLRELDRFSFAAQKRVSSQYAGGRRSTRIGRGTDAYGFREYERGDDFRTIDWKVYARTEKLYVRQFEEHRDLVTHILLDVSGSMNFPDEGLNKFEYAAMLAVGFAYLVMRENEKFTISTFTDDIAIFKPGRGKVNLLSSIDRLNSINPGGPTAFEDCIEQYSKVIHSKSRVIIISDLLIPLEDIRPAIYRVGQNDMIVIQVLDPSEIQLPEVGAVKLRDLETTAQLFTDINTALVSEYTSELILHRDSIKTECDRLGADFFSFGTDLPIFEAIYRTIHGR</sequence>
<comment type="caution">
    <text evidence="1">The sequence shown here is derived from an EMBL/GenBank/DDBJ whole genome shotgun (WGS) entry which is preliminary data.</text>
</comment>
<gene>
    <name evidence="1" type="ORF">C5S46_04930</name>
</gene>
<dbReference type="EMBL" id="QYBA01000163">
    <property type="protein sequence ID" value="TKY91609.1"/>
    <property type="molecule type" value="Genomic_DNA"/>
</dbReference>
<evidence type="ECO:0000313" key="2">
    <source>
        <dbReference type="Proteomes" id="UP000315423"/>
    </source>
</evidence>